<proteinExistence type="predicted"/>
<evidence type="ECO:0000313" key="2">
    <source>
        <dbReference type="Proteomes" id="UP000295135"/>
    </source>
</evidence>
<accession>A0A4R3JUX8</accession>
<dbReference type="EMBL" id="SLZY01000009">
    <property type="protein sequence ID" value="TCS71582.1"/>
    <property type="molecule type" value="Genomic_DNA"/>
</dbReference>
<dbReference type="Proteomes" id="UP000295135">
    <property type="component" value="Unassembled WGS sequence"/>
</dbReference>
<keyword evidence="2" id="KW-1185">Reference proteome</keyword>
<protein>
    <submittedName>
        <fullName evidence="1">Uncharacterized protein</fullName>
    </submittedName>
</protein>
<reference evidence="1 2" key="1">
    <citation type="submission" date="2019-03" db="EMBL/GenBank/DDBJ databases">
        <title>Genomic Encyclopedia of Type Strains, Phase IV (KMG-IV): sequencing the most valuable type-strain genomes for metagenomic binning, comparative biology and taxonomic classification.</title>
        <authorList>
            <person name="Goeker M."/>
        </authorList>
    </citation>
    <scope>NUCLEOTIDE SEQUENCE [LARGE SCALE GENOMIC DNA]</scope>
    <source>
        <strain evidence="1 2">DSM 103923</strain>
    </source>
</reference>
<evidence type="ECO:0000313" key="1">
    <source>
        <dbReference type="EMBL" id="TCS71582.1"/>
    </source>
</evidence>
<sequence>MRAVGEKQADLPSEPGRRHVHELLNGLDRLRPELGTLADELICLLQGGSPADAEVEQELPEA</sequence>
<gene>
    <name evidence="1" type="ORF">EDC61_109128</name>
</gene>
<organism evidence="1 2">
    <name type="scientific">Sulfuritortus calidifontis</name>
    <dbReference type="NCBI Taxonomy" id="1914471"/>
    <lineage>
        <taxon>Bacteria</taxon>
        <taxon>Pseudomonadati</taxon>
        <taxon>Pseudomonadota</taxon>
        <taxon>Betaproteobacteria</taxon>
        <taxon>Nitrosomonadales</taxon>
        <taxon>Thiobacillaceae</taxon>
        <taxon>Sulfuritortus</taxon>
    </lineage>
</organism>
<name>A0A4R3JUX8_9PROT</name>
<dbReference type="RefSeq" id="WP_126461051.1">
    <property type="nucleotide sequence ID" value="NZ_AP018721.1"/>
</dbReference>
<comment type="caution">
    <text evidence="1">The sequence shown here is derived from an EMBL/GenBank/DDBJ whole genome shotgun (WGS) entry which is preliminary data.</text>
</comment>
<dbReference type="AlphaFoldDB" id="A0A4R3JUX8"/>